<name>A0AAD4UUB6_PRUDU</name>
<dbReference type="Proteomes" id="UP001054821">
    <property type="component" value="Chromosome 8"/>
</dbReference>
<gene>
    <name evidence="1" type="ORF">L3X38_041606</name>
</gene>
<evidence type="ECO:0008006" key="3">
    <source>
        <dbReference type="Google" id="ProtNLM"/>
    </source>
</evidence>
<comment type="caution">
    <text evidence="1">The sequence shown here is derived from an EMBL/GenBank/DDBJ whole genome shotgun (WGS) entry which is preliminary data.</text>
</comment>
<keyword evidence="2" id="KW-1185">Reference proteome</keyword>
<reference evidence="1 2" key="1">
    <citation type="journal article" date="2022" name="G3 (Bethesda)">
        <title>Whole-genome sequence and methylome profiling of the almond [Prunus dulcis (Mill.) D.A. Webb] cultivar 'Nonpareil'.</title>
        <authorList>
            <person name="D'Amico-Willman K.M."/>
            <person name="Ouma W.Z."/>
            <person name="Meulia T."/>
            <person name="Sideli G.M."/>
            <person name="Gradziel T.M."/>
            <person name="Fresnedo-Ramirez J."/>
        </authorList>
    </citation>
    <scope>NUCLEOTIDE SEQUENCE [LARGE SCALE GENOMIC DNA]</scope>
    <source>
        <strain evidence="1">Clone GOH B32 T37-40</strain>
    </source>
</reference>
<protein>
    <recommendedName>
        <fullName evidence="3">Reverse transcriptase domain-containing protein</fullName>
    </recommendedName>
</protein>
<accession>A0AAD4UUB6</accession>
<dbReference type="AlphaFoldDB" id="A0AAD4UUB6"/>
<sequence>MRVEELVVLANFRQLDESFVKHLRALLKEKRGRKSSKLKSSSSERGCLLSLNGCECKESVSRHFYNMLSAQPKFMGCNCSECTSINHLFFADDSLLFCDATEFEVAELQRIEIYERASGQKINLKKSTICFSSSTPPEMQAQIQRLLGVPVVPCHERYLGLPTCVEHAKKKLFRVLKDGV</sequence>
<evidence type="ECO:0000313" key="2">
    <source>
        <dbReference type="Proteomes" id="UP001054821"/>
    </source>
</evidence>
<evidence type="ECO:0000313" key="1">
    <source>
        <dbReference type="EMBL" id="KAI5312433.1"/>
    </source>
</evidence>
<proteinExistence type="predicted"/>
<organism evidence="1 2">
    <name type="scientific">Prunus dulcis</name>
    <name type="common">Almond</name>
    <name type="synonym">Amygdalus dulcis</name>
    <dbReference type="NCBI Taxonomy" id="3755"/>
    <lineage>
        <taxon>Eukaryota</taxon>
        <taxon>Viridiplantae</taxon>
        <taxon>Streptophyta</taxon>
        <taxon>Embryophyta</taxon>
        <taxon>Tracheophyta</taxon>
        <taxon>Spermatophyta</taxon>
        <taxon>Magnoliopsida</taxon>
        <taxon>eudicotyledons</taxon>
        <taxon>Gunneridae</taxon>
        <taxon>Pentapetalae</taxon>
        <taxon>rosids</taxon>
        <taxon>fabids</taxon>
        <taxon>Rosales</taxon>
        <taxon>Rosaceae</taxon>
        <taxon>Amygdaloideae</taxon>
        <taxon>Amygdaleae</taxon>
        <taxon>Prunus</taxon>
    </lineage>
</organism>
<dbReference type="EMBL" id="JAJFAZ020000008">
    <property type="protein sequence ID" value="KAI5312433.1"/>
    <property type="molecule type" value="Genomic_DNA"/>
</dbReference>